<evidence type="ECO:0000313" key="2">
    <source>
        <dbReference type="EMBL" id="RKR92859.1"/>
    </source>
</evidence>
<dbReference type="AlphaFoldDB" id="A0A495JXD7"/>
<keyword evidence="1" id="KW-0472">Membrane</keyword>
<comment type="caution">
    <text evidence="2">The sequence shown here is derived from an EMBL/GenBank/DDBJ whole genome shotgun (WGS) entry which is preliminary data.</text>
</comment>
<sequence>MTGRVVLVVVLATLPVLVFTAGVAFVFGRLSVVRADAMTVAAAVKAATAPLELQLRRAERQLANVHEAQHRHDAAHPLFCNDPYRARVDIPRARTSPEGNPRVSELA</sequence>
<feature type="transmembrane region" description="Helical" evidence="1">
    <location>
        <begin position="6"/>
        <end position="28"/>
    </location>
</feature>
<dbReference type="RefSeq" id="WP_147457255.1">
    <property type="nucleotide sequence ID" value="NZ_RBKT01000001.1"/>
</dbReference>
<gene>
    <name evidence="2" type="ORF">BDK92_7341</name>
</gene>
<accession>A0A495JXD7</accession>
<keyword evidence="1" id="KW-0812">Transmembrane</keyword>
<keyword evidence="1" id="KW-1133">Transmembrane helix</keyword>
<proteinExistence type="predicted"/>
<keyword evidence="3" id="KW-1185">Reference proteome</keyword>
<evidence type="ECO:0000256" key="1">
    <source>
        <dbReference type="SAM" id="Phobius"/>
    </source>
</evidence>
<dbReference type="EMBL" id="RBKT01000001">
    <property type="protein sequence ID" value="RKR92859.1"/>
    <property type="molecule type" value="Genomic_DNA"/>
</dbReference>
<dbReference type="Proteomes" id="UP000277671">
    <property type="component" value="Unassembled WGS sequence"/>
</dbReference>
<name>A0A495JXD7_9ACTN</name>
<organism evidence="2 3">
    <name type="scientific">Micromonospora pisi</name>
    <dbReference type="NCBI Taxonomy" id="589240"/>
    <lineage>
        <taxon>Bacteria</taxon>
        <taxon>Bacillati</taxon>
        <taxon>Actinomycetota</taxon>
        <taxon>Actinomycetes</taxon>
        <taxon>Micromonosporales</taxon>
        <taxon>Micromonosporaceae</taxon>
        <taxon>Micromonospora</taxon>
    </lineage>
</organism>
<protein>
    <submittedName>
        <fullName evidence="2">Uncharacterized protein</fullName>
    </submittedName>
</protein>
<reference evidence="2 3" key="1">
    <citation type="submission" date="2018-10" db="EMBL/GenBank/DDBJ databases">
        <title>Sequencing the genomes of 1000 actinobacteria strains.</title>
        <authorList>
            <person name="Klenk H.-P."/>
        </authorList>
    </citation>
    <scope>NUCLEOTIDE SEQUENCE [LARGE SCALE GENOMIC DNA]</scope>
    <source>
        <strain evidence="2 3">DSM 45175</strain>
    </source>
</reference>
<evidence type="ECO:0000313" key="3">
    <source>
        <dbReference type="Proteomes" id="UP000277671"/>
    </source>
</evidence>